<keyword evidence="4" id="KW-0964">Secreted</keyword>
<feature type="region of interest" description="Disordered" evidence="12">
    <location>
        <begin position="914"/>
        <end position="963"/>
    </location>
</feature>
<dbReference type="Gene3D" id="2.60.40.10">
    <property type="entry name" value="Immunoglobulins"/>
    <property type="match status" value="1"/>
</dbReference>
<dbReference type="Proteomes" id="UP000678499">
    <property type="component" value="Unassembled WGS sequence"/>
</dbReference>
<evidence type="ECO:0000256" key="4">
    <source>
        <dbReference type="ARBA" id="ARBA00022525"/>
    </source>
</evidence>
<keyword evidence="3" id="KW-0217">Developmental protein</keyword>
<feature type="transmembrane region" description="Helical" evidence="13">
    <location>
        <begin position="86"/>
        <end position="106"/>
    </location>
</feature>
<feature type="domain" description="Ig-like" evidence="14">
    <location>
        <begin position="1977"/>
        <end position="2072"/>
    </location>
</feature>
<feature type="transmembrane region" description="Helical" evidence="13">
    <location>
        <begin position="1402"/>
        <end position="1420"/>
    </location>
</feature>
<keyword evidence="6" id="KW-0221">Differentiation</keyword>
<dbReference type="EMBL" id="CAJPEX010000267">
    <property type="protein sequence ID" value="CAG0914697.1"/>
    <property type="molecule type" value="Genomic_DNA"/>
</dbReference>
<keyword evidence="8" id="KW-1015">Disulfide bond</keyword>
<dbReference type="InterPro" id="IPR023298">
    <property type="entry name" value="ATPase_P-typ_TM_dom_sf"/>
</dbReference>
<feature type="transmembrane region" description="Helical" evidence="13">
    <location>
        <begin position="1441"/>
        <end position="1458"/>
    </location>
</feature>
<dbReference type="Gene3D" id="1.20.1110.10">
    <property type="entry name" value="Calcium-transporting ATPase, transmembrane domain"/>
    <property type="match status" value="1"/>
</dbReference>
<evidence type="ECO:0000256" key="2">
    <source>
        <dbReference type="ARBA" id="ARBA00009492"/>
    </source>
</evidence>
<keyword evidence="17" id="KW-1185">Reference proteome</keyword>
<comment type="subcellular location">
    <subcellularLocation>
        <location evidence="1">Secreted</location>
    </subcellularLocation>
</comment>
<feature type="transmembrane region" description="Helical" evidence="13">
    <location>
        <begin position="1222"/>
        <end position="1242"/>
    </location>
</feature>
<dbReference type="GO" id="GO:0030154">
    <property type="term" value="P:cell differentiation"/>
    <property type="evidence" value="ECO:0007669"/>
    <property type="project" value="UniProtKB-KW"/>
</dbReference>
<evidence type="ECO:0000256" key="3">
    <source>
        <dbReference type="ARBA" id="ARBA00022473"/>
    </source>
</evidence>
<dbReference type="PROSITE" id="PS50835">
    <property type="entry name" value="IG_LIKE"/>
    <property type="match status" value="1"/>
</dbReference>
<feature type="transmembrane region" description="Helical" evidence="13">
    <location>
        <begin position="1368"/>
        <end position="1390"/>
    </location>
</feature>
<evidence type="ECO:0000256" key="9">
    <source>
        <dbReference type="ARBA" id="ARBA00023180"/>
    </source>
</evidence>
<evidence type="ECO:0000256" key="8">
    <source>
        <dbReference type="ARBA" id="ARBA00023157"/>
    </source>
</evidence>
<reference evidence="16" key="1">
    <citation type="submission" date="2020-11" db="EMBL/GenBank/DDBJ databases">
        <authorList>
            <person name="Tran Van P."/>
        </authorList>
    </citation>
    <scope>NUCLEOTIDE SEQUENCE</scope>
</reference>
<evidence type="ECO:0000256" key="13">
    <source>
        <dbReference type="SAM" id="Phobius"/>
    </source>
</evidence>
<dbReference type="SUPFAM" id="SSF48726">
    <property type="entry name" value="Immunoglobulin"/>
    <property type="match status" value="1"/>
</dbReference>
<evidence type="ECO:0000259" key="15">
    <source>
        <dbReference type="PROSITE" id="PS51004"/>
    </source>
</evidence>
<dbReference type="PANTHER" id="PTHR13219">
    <property type="entry name" value="TRANSMEMBRANE PROTEIN 94"/>
    <property type="match status" value="1"/>
</dbReference>
<feature type="region of interest" description="Disordered" evidence="12">
    <location>
        <begin position="441"/>
        <end position="499"/>
    </location>
</feature>
<keyword evidence="5" id="KW-0732">Signal</keyword>
<keyword evidence="13" id="KW-1133">Transmembrane helix</keyword>
<feature type="transmembrane region" description="Helical" evidence="13">
    <location>
        <begin position="1263"/>
        <end position="1292"/>
    </location>
</feature>
<keyword evidence="9" id="KW-0325">Glycoprotein</keyword>
<organism evidence="16">
    <name type="scientific">Notodromas monacha</name>
    <dbReference type="NCBI Taxonomy" id="399045"/>
    <lineage>
        <taxon>Eukaryota</taxon>
        <taxon>Metazoa</taxon>
        <taxon>Ecdysozoa</taxon>
        <taxon>Arthropoda</taxon>
        <taxon>Crustacea</taxon>
        <taxon>Oligostraca</taxon>
        <taxon>Ostracoda</taxon>
        <taxon>Podocopa</taxon>
        <taxon>Podocopida</taxon>
        <taxon>Cypridocopina</taxon>
        <taxon>Cypridoidea</taxon>
        <taxon>Cyprididae</taxon>
        <taxon>Notodromas</taxon>
    </lineage>
</organism>
<dbReference type="GO" id="GO:0007399">
    <property type="term" value="P:nervous system development"/>
    <property type="evidence" value="ECO:0007669"/>
    <property type="project" value="UniProtKB-KW"/>
</dbReference>
<evidence type="ECO:0000313" key="17">
    <source>
        <dbReference type="Proteomes" id="UP000678499"/>
    </source>
</evidence>
<keyword evidence="7" id="KW-0524">Neurogenesis</keyword>
<comment type="caution">
    <text evidence="11">Lacks conserved residue(s) required for the propagation of feature annotation.</text>
</comment>
<dbReference type="PROSITE" id="PS51004">
    <property type="entry name" value="SEMA"/>
    <property type="match status" value="1"/>
</dbReference>
<dbReference type="SUPFAM" id="SSF101912">
    <property type="entry name" value="Sema domain"/>
    <property type="match status" value="1"/>
</dbReference>
<dbReference type="InterPro" id="IPR007110">
    <property type="entry name" value="Ig-like_dom"/>
</dbReference>
<dbReference type="CDD" id="cd11238">
    <property type="entry name" value="Sema_2A"/>
    <property type="match status" value="1"/>
</dbReference>
<feature type="domain" description="Sema" evidence="15">
    <location>
        <begin position="1455"/>
        <end position="1933"/>
    </location>
</feature>
<feature type="transmembrane region" description="Helical" evidence="13">
    <location>
        <begin position="1326"/>
        <end position="1347"/>
    </location>
</feature>
<evidence type="ECO:0000313" key="16">
    <source>
        <dbReference type="EMBL" id="CAD7274545.1"/>
    </source>
</evidence>
<dbReference type="SMART" id="SM00630">
    <property type="entry name" value="Sema"/>
    <property type="match status" value="1"/>
</dbReference>
<evidence type="ECO:0000256" key="1">
    <source>
        <dbReference type="ARBA" id="ARBA00004613"/>
    </source>
</evidence>
<name>A0A7R9BIS2_9CRUS</name>
<evidence type="ECO:0000256" key="11">
    <source>
        <dbReference type="PROSITE-ProRule" id="PRU00352"/>
    </source>
</evidence>
<dbReference type="Gene3D" id="2.130.10.10">
    <property type="entry name" value="YVTN repeat-like/Quinoprotein amine dehydrogenase"/>
    <property type="match status" value="1"/>
</dbReference>
<dbReference type="PANTHER" id="PTHR13219:SF6">
    <property type="entry name" value="TRANSMEMBRANE PROTEIN 94"/>
    <property type="match status" value="1"/>
</dbReference>
<evidence type="ECO:0000259" key="14">
    <source>
        <dbReference type="PROSITE" id="PS50835"/>
    </source>
</evidence>
<dbReference type="SUPFAM" id="SSF103575">
    <property type="entry name" value="Plexin repeat"/>
    <property type="match status" value="1"/>
</dbReference>
<comment type="similarity">
    <text evidence="2">Belongs to the semaphorin family.</text>
</comment>
<dbReference type="InterPro" id="IPR039720">
    <property type="entry name" value="TMEM94"/>
</dbReference>
<evidence type="ECO:0000256" key="12">
    <source>
        <dbReference type="SAM" id="MobiDB-lite"/>
    </source>
</evidence>
<dbReference type="FunFam" id="2.130.10.10:FF:000369">
    <property type="entry name" value="semaphorin-2A isoform X1"/>
    <property type="match status" value="1"/>
</dbReference>
<keyword evidence="13" id="KW-0812">Transmembrane</keyword>
<feature type="transmembrane region" description="Helical" evidence="13">
    <location>
        <begin position="58"/>
        <end position="80"/>
    </location>
</feature>
<dbReference type="InterPro" id="IPR015943">
    <property type="entry name" value="WD40/YVTN_repeat-like_dom_sf"/>
</dbReference>
<dbReference type="InterPro" id="IPR013783">
    <property type="entry name" value="Ig-like_fold"/>
</dbReference>
<keyword evidence="13" id="KW-0472">Membrane</keyword>
<evidence type="ECO:0000256" key="7">
    <source>
        <dbReference type="ARBA" id="ARBA00022902"/>
    </source>
</evidence>
<dbReference type="OrthoDB" id="9988752at2759"/>
<dbReference type="InterPro" id="IPR036352">
    <property type="entry name" value="Semap_dom_sf"/>
</dbReference>
<dbReference type="GO" id="GO:0005576">
    <property type="term" value="C:extracellular region"/>
    <property type="evidence" value="ECO:0007669"/>
    <property type="project" value="UniProtKB-SubCell"/>
</dbReference>
<evidence type="ECO:0000256" key="10">
    <source>
        <dbReference type="ARBA" id="ARBA00074148"/>
    </source>
</evidence>
<dbReference type="InterPro" id="IPR001627">
    <property type="entry name" value="Semap_dom"/>
</dbReference>
<evidence type="ECO:0000256" key="6">
    <source>
        <dbReference type="ARBA" id="ARBA00022782"/>
    </source>
</evidence>
<proteinExistence type="inferred from homology"/>
<gene>
    <name evidence="16" type="ORF">NMOB1V02_LOCUS2376</name>
</gene>
<dbReference type="Gene3D" id="3.30.1680.10">
    <property type="entry name" value="ligand-binding face of the semaphorins, domain 2"/>
    <property type="match status" value="1"/>
</dbReference>
<dbReference type="SUPFAM" id="SSF81665">
    <property type="entry name" value="Calcium ATPase, transmembrane domain M"/>
    <property type="match status" value="1"/>
</dbReference>
<dbReference type="Pfam" id="PF01403">
    <property type="entry name" value="Sema"/>
    <property type="match status" value="1"/>
</dbReference>
<feature type="compositionally biased region" description="Basic and acidic residues" evidence="12">
    <location>
        <begin position="930"/>
        <end position="939"/>
    </location>
</feature>
<dbReference type="InterPro" id="IPR036179">
    <property type="entry name" value="Ig-like_dom_sf"/>
</dbReference>
<protein>
    <recommendedName>
        <fullName evidence="10">Semaphorin-2A</fullName>
    </recommendedName>
</protein>
<evidence type="ECO:0000256" key="5">
    <source>
        <dbReference type="ARBA" id="ARBA00022729"/>
    </source>
</evidence>
<sequence>MNGVYSGLSNNQALNVLRKEILDAVSQHRCELAEDSAKLKWHQRFLHPLLERNNFSPYFWTSAALTFAVSLVYLASYFVANENGRYSSLIGECVVLLLIVGVNIRIARWIDVSRSNEIPHRCEVLAKKLAECAEQIHWGTGCFPNLFTPLSPCIAVQWAVRDGLLVNVPWALLVAGDIILLKPGQEIPGKEKYKREATQKEGKLERNFGDVYAPDAEENIDASCDQLNVPHLRSPSQPVPHRLLESPVMNCIKYALKHSTIRPSTIISVGVNVYRYFYLEEWSGCWMEMFVQLPTVTVLPLIPLAFPAFWLFANFFGSAKIFATFHTLINTTNRKCFEGDACDRTSTLDEEIGETNLILPDPCVENVGFFDVLKRMKRMLLADDDEKFDLPGMWLSSNLLHVLGSVTALCCIDKKGILSWPNPVADKVFFFHHAQLDSDQNVDTEIDRSSETDEASSPHVPSSVEHEERYRRKFSFDDVPQSHSAENEGTFESVPPPEIGERSVVPEVLDLYLDPNRPFHLQFDDPHVGRGRHLKCLKPLGLAALLNTCNPETQNHYAHFCSHITAQAMYNEALVPVTNRRCLCELAHQIGFSPRAGSRYELCDQLATFRHVEASLVQSSRLAKSLSTAASARLKFPFPHMVGVVVREAEAGGCQLLSQGTADIVLDCCIDLWDGRDLVPLNDGVRLGLPDKFVVYCDMVGKTPAAIVAPTLKISEAAPNWDNPGAVQKKVLDFYHRSSLTAYCTAFAYCPILFPLGGDVSMKYLELPPEGHQVNYTQSPTPIPLVQSEILGPGGKLGQMRSISGQYMSNDSLMTNCPFDITEANQEPASSSAWACLMAQSQQVFLGMVTMQYQARPPLVHLVEQLETACIRFVHFSKENELRSRVFSEKMGLESGWNCHVSLLSEMKSNKSDLVNSKDAVTRQSSQLSRSEDRKPSFRREKRAGSLVEAKPHSFSAPSNMNLEVPQQDDDVFEYTTVIQHKRNVSEAVYFSKETINDMQLVEAVDKDIAAEMRNSSGMGKAVSSVSQESSHFTDSTDQTAPVPFDMSNRAKLPRGIENIRPHLNQVDNVPLLVSLFTDCTPSACEEMVRIMQDYDQVVCVLGSTASAHNTEIFLQADAALGIEPLYPQVCMKVPVTTEQESAKGMPSPTDVSHLIMSLPCALSFRTGEPLVIFELISEARNFMKNARNALQFWLCASGGLCLIMLFSSCCLLPPILRPNHLLTLGSIISPMLAVGLVANPVDDRVMTNPTGKLQTTANSEASIYSLFLYALWFYGMKFFPSIFAVLAIFLLTLRETCTTRWGEHCVYVFKIGDVGTWGGWNQDGAVPLLMAQNLCAILIALYYAAVSVSFVHRVDQIWTKNPLHNRVWCCGVVLGVMMQVLFSVIDLVSNLDLEDGPSISIPLWAIIIAGLWPMLAIVINEGVKRREIFRLEMASKQLSVAKNLAVYFVVFGTVIAAQHDDLPSSVMKSFNCGQLYYHTFFLDEPRNFLYVGAMDYVFKLNLGNVNSTSCTGDSLRLEATNIEDCVAKGKTEQFDCRNHIRVIQPMGDGERLYICGTSAHQPKDLVIYRNLTLISRREHVPGVGDGIAKCPFDPRDNSTAIWIENGNPGGLPGLYSGTVAEFTKADTVIFRMDLYDRQTRRKNVPFKRTIKYDSNWLDKPNFVGSFDVGDYVYFFFRETAVEYINCGKVVYSRVGRICKSDTGGRHILNQNWVTYLKARLNCSIPGEFPFYFNEIQDVYEIPGRTGKFYATFTTPLNGLIGSAICVFTMDSIDKAFEGKFKEQASSTSAWLPVLKSKVPTPRPGTCVNDTHKLQDAVLNFIRSHPLMDDSVEHENQRPVWFKRNIVLTKLVVDVVTAGVAADRREFTVYFVGTQTGEVYKIAQWFDEVGRAESRLVDTFPVTTPEPVNAMQLSTKHKSIYVSSNSEIKQVSLQMCELRYKSCFGCVRDPYCGWDNELGLCRSYFPGLIQDVPDANPGICETSLKSKHIAAHWGQTIHLNCPVSKSYWRINDRPPTWYKQPTVGSLYPVTLNSWKYIATQDEGLVIVAINGRDSGRYDCRLGAETLSSYNITVGEEKCLAPSKSKDFQQVYSDWCNEFERYKTAMKNFEKKQAQCGAIDGRSNEIPTFNRAPLE</sequence>
<dbReference type="EMBL" id="OA882304">
    <property type="protein sequence ID" value="CAD7274545.1"/>
    <property type="molecule type" value="Genomic_DNA"/>
</dbReference>
<feature type="compositionally biased region" description="Basic and acidic residues" evidence="12">
    <location>
        <begin position="464"/>
        <end position="476"/>
    </location>
</feature>
<feature type="transmembrane region" description="Helical" evidence="13">
    <location>
        <begin position="1191"/>
        <end position="1216"/>
    </location>
</feature>
<accession>A0A7R9BIS2</accession>